<sequence>PPARSFCSTASLLRDFGWSRVPMSATAFDGPLTNLYTVELAGSWVNAMLFAFEAVLAFRYLARQRRPLMHRLGIALMVFFDLICTMAIDASVLMTFLTFFGKANFRAVTVPTTIIISATYATAAVEQSFLCNLYFVLSRNKILSLIVVLSGLLHFGFSFASAIMLQPTVTGFRDITYKITSIGAILCSVTDILIAGLLGYELNKIRIVSLSSGSRQSSQLLNLARKVLMLSLVSGAVVASTTLLMMILFLKGHIVFNFFFFCQGRIYALTLLINFLSGPRSASANVTVELESVMNGHRHSVGVATPTFARYSYSTPNVKDLPPETPDLESSLAAPQSIPIPLWELASASAQSLPHQDGGSTSPRLPQHHSATS</sequence>
<proteinExistence type="predicted"/>
<evidence type="ECO:0000259" key="3">
    <source>
        <dbReference type="Pfam" id="PF20152"/>
    </source>
</evidence>
<dbReference type="EMBL" id="CAVNYO010000477">
    <property type="protein sequence ID" value="CAK5283863.1"/>
    <property type="molecule type" value="Genomic_DNA"/>
</dbReference>
<dbReference type="InterPro" id="IPR045339">
    <property type="entry name" value="DUF6534"/>
</dbReference>
<name>A0AAD2I039_9AGAR</name>
<feature type="domain" description="DUF6534" evidence="3">
    <location>
        <begin position="189"/>
        <end position="275"/>
    </location>
</feature>
<accession>A0AAD2I039</accession>
<comment type="caution">
    <text evidence="4">The sequence shown here is derived from an EMBL/GenBank/DDBJ whole genome shotgun (WGS) entry which is preliminary data.</text>
</comment>
<evidence type="ECO:0000313" key="5">
    <source>
        <dbReference type="Proteomes" id="UP001295794"/>
    </source>
</evidence>
<feature type="transmembrane region" description="Helical" evidence="2">
    <location>
        <begin position="177"/>
        <end position="200"/>
    </location>
</feature>
<feature type="non-terminal residue" evidence="4">
    <location>
        <position position="373"/>
    </location>
</feature>
<keyword evidence="2" id="KW-0812">Transmembrane</keyword>
<organism evidence="4 5">
    <name type="scientific">Mycena citricolor</name>
    <dbReference type="NCBI Taxonomy" id="2018698"/>
    <lineage>
        <taxon>Eukaryota</taxon>
        <taxon>Fungi</taxon>
        <taxon>Dikarya</taxon>
        <taxon>Basidiomycota</taxon>
        <taxon>Agaricomycotina</taxon>
        <taxon>Agaricomycetes</taxon>
        <taxon>Agaricomycetidae</taxon>
        <taxon>Agaricales</taxon>
        <taxon>Marasmiineae</taxon>
        <taxon>Mycenaceae</taxon>
        <taxon>Mycena</taxon>
    </lineage>
</organism>
<dbReference type="AlphaFoldDB" id="A0AAD2I039"/>
<feature type="transmembrane region" description="Helical" evidence="2">
    <location>
        <begin position="41"/>
        <end position="62"/>
    </location>
</feature>
<gene>
    <name evidence="4" type="ORF">MYCIT1_LOCUS36752</name>
</gene>
<keyword evidence="5" id="KW-1185">Reference proteome</keyword>
<reference evidence="4" key="1">
    <citation type="submission" date="2023-11" db="EMBL/GenBank/DDBJ databases">
        <authorList>
            <person name="De Vega J J."/>
            <person name="De Vega J J."/>
        </authorList>
    </citation>
    <scope>NUCLEOTIDE SEQUENCE</scope>
</reference>
<dbReference type="Pfam" id="PF20152">
    <property type="entry name" value="DUF6534"/>
    <property type="match status" value="1"/>
</dbReference>
<evidence type="ECO:0000256" key="2">
    <source>
        <dbReference type="SAM" id="Phobius"/>
    </source>
</evidence>
<dbReference type="Proteomes" id="UP001295794">
    <property type="component" value="Unassembled WGS sequence"/>
</dbReference>
<keyword evidence="2" id="KW-1133">Transmembrane helix</keyword>
<feature type="transmembrane region" description="Helical" evidence="2">
    <location>
        <begin position="254"/>
        <end position="276"/>
    </location>
</feature>
<feature type="transmembrane region" description="Helical" evidence="2">
    <location>
        <begin position="142"/>
        <end position="165"/>
    </location>
</feature>
<feature type="region of interest" description="Disordered" evidence="1">
    <location>
        <begin position="348"/>
        <end position="373"/>
    </location>
</feature>
<evidence type="ECO:0000313" key="4">
    <source>
        <dbReference type="EMBL" id="CAK5283863.1"/>
    </source>
</evidence>
<evidence type="ECO:0000256" key="1">
    <source>
        <dbReference type="SAM" id="MobiDB-lite"/>
    </source>
</evidence>
<protein>
    <recommendedName>
        <fullName evidence="3">DUF6534 domain-containing protein</fullName>
    </recommendedName>
</protein>
<feature type="transmembrane region" description="Helical" evidence="2">
    <location>
        <begin position="112"/>
        <end position="135"/>
    </location>
</feature>
<keyword evidence="2" id="KW-0472">Membrane</keyword>
<feature type="transmembrane region" description="Helical" evidence="2">
    <location>
        <begin position="227"/>
        <end position="248"/>
    </location>
</feature>
<feature type="transmembrane region" description="Helical" evidence="2">
    <location>
        <begin position="74"/>
        <end position="100"/>
    </location>
</feature>